<reference evidence="2 3" key="1">
    <citation type="submission" date="2019-02" db="EMBL/GenBank/DDBJ databases">
        <title>Dyella amyloliquefaciens sp. nov., isolated from forest soil.</title>
        <authorList>
            <person name="Gao Z.-H."/>
            <person name="Qiu L.-H."/>
        </authorList>
    </citation>
    <scope>NUCLEOTIDE SEQUENCE [LARGE SCALE GENOMIC DNA]</scope>
    <source>
        <strain evidence="2 3">KACC 12747</strain>
    </source>
</reference>
<keyword evidence="3" id="KW-1185">Reference proteome</keyword>
<dbReference type="EMBL" id="SJTG01000001">
    <property type="protein sequence ID" value="TCI13694.1"/>
    <property type="molecule type" value="Genomic_DNA"/>
</dbReference>
<feature type="transmembrane region" description="Helical" evidence="1">
    <location>
        <begin position="143"/>
        <end position="162"/>
    </location>
</feature>
<dbReference type="Gene3D" id="2.60.200.20">
    <property type="match status" value="1"/>
</dbReference>
<organism evidence="2 3">
    <name type="scientific">Dyella soli</name>
    <dbReference type="NCBI Taxonomy" id="522319"/>
    <lineage>
        <taxon>Bacteria</taxon>
        <taxon>Pseudomonadati</taxon>
        <taxon>Pseudomonadota</taxon>
        <taxon>Gammaproteobacteria</taxon>
        <taxon>Lysobacterales</taxon>
        <taxon>Rhodanobacteraceae</taxon>
        <taxon>Dyella</taxon>
    </lineage>
</organism>
<dbReference type="InterPro" id="IPR019029">
    <property type="entry name" value="T3SS_PrgH/EprH-like"/>
</dbReference>
<evidence type="ECO:0000313" key="3">
    <source>
        <dbReference type="Proteomes" id="UP000291822"/>
    </source>
</evidence>
<evidence type="ECO:0000256" key="1">
    <source>
        <dbReference type="SAM" id="Phobius"/>
    </source>
</evidence>
<keyword evidence="1" id="KW-1133">Transmembrane helix</keyword>
<keyword evidence="1" id="KW-0812">Transmembrane</keyword>
<accession>A0A4R0Z240</accession>
<keyword evidence="1" id="KW-0472">Membrane</keyword>
<evidence type="ECO:0008006" key="4">
    <source>
        <dbReference type="Google" id="ProtNLM"/>
    </source>
</evidence>
<protein>
    <recommendedName>
        <fullName evidence="4">PrgH/EprH family type III secretion apparatus protein</fullName>
    </recommendedName>
</protein>
<evidence type="ECO:0000313" key="2">
    <source>
        <dbReference type="EMBL" id="TCI13694.1"/>
    </source>
</evidence>
<dbReference type="AlphaFoldDB" id="A0A4R0Z240"/>
<sequence>MDRAIKLKLLSGSMFGAEYSLTEGDAVFVFGPMSHVIDDDVAQTIARADNTYYVPDTRLASTLMIRVLENGSIEVGQVEAGELSQSLQVASTNVVVRLRDVSVAFRHDNETWSNEVIAFQGDAAVTSIAPPSRRYRARGVRRCLPGLVLCVFGLALIGWSAAGDRELRRSSPGHAQPVLPGMTLLRGRDGFEYGVVASTDHIAAIQREWTRVAPGRYLTWVGLDVERHRIEAKLERSGYPIVTLRMDNPAVPELVLSGGEAQGNDHPSARQLILDAMPFATDVTVSMITDDALIEAAKRSFVALGIRPGVVRRGATWGVVNDGSLTDMQLNALRSSALEFERNWGARRVIVHVRMQDAVLPSTNFRYRPDMLTQMTDSSLSFMPRDASL</sequence>
<dbReference type="GO" id="GO:0016020">
    <property type="term" value="C:membrane"/>
    <property type="evidence" value="ECO:0007669"/>
    <property type="project" value="InterPro"/>
</dbReference>
<gene>
    <name evidence="2" type="ORF">EZM97_10670</name>
</gene>
<comment type="caution">
    <text evidence="2">The sequence shown here is derived from an EMBL/GenBank/DDBJ whole genome shotgun (WGS) entry which is preliminary data.</text>
</comment>
<dbReference type="Proteomes" id="UP000291822">
    <property type="component" value="Unassembled WGS sequence"/>
</dbReference>
<name>A0A4R0Z240_9GAMM</name>
<proteinExistence type="predicted"/>
<dbReference type="Pfam" id="PF09480">
    <property type="entry name" value="PrgH"/>
    <property type="match status" value="1"/>
</dbReference>